<dbReference type="VEuPathDB" id="AmoebaDB:EHI7A_164900"/>
<dbReference type="Proteomes" id="UP000078387">
    <property type="component" value="Unassembled WGS sequence"/>
</dbReference>
<comment type="caution">
    <text evidence="6">The sequence shown here is derived from an EMBL/GenBank/DDBJ whole genome shotgun (WGS) entry which is preliminary data.</text>
</comment>
<dbReference type="EMBL" id="BDEQ01000001">
    <property type="protein sequence ID" value="GAT93586.1"/>
    <property type="molecule type" value="Genomic_DNA"/>
</dbReference>
<proteinExistence type="inferred from homology"/>
<dbReference type="FunFam" id="6.10.250.3450:FF:000001">
    <property type="entry name" value="60S ribosomal protein L35"/>
    <property type="match status" value="1"/>
</dbReference>
<sequence length="237" mass="27495">MEEDDKKPLFQFFKSKKDSETEQNLVVNEEKQDKSISSKIGTFISTFTSSKPSSHKTTKSKSKEPEQSYQPAYPREYDLLTSGQFQSESAVPKDTRYMNEGTTETTDTMGSVSSFSTTLEFNRNTVLPEEMAENQEFFMGRNTKTPERYMTIRNQIIDMWNETKPNYLSKTQVRLKMKDCGDVNAIYKQAKYVPKELRPKTTRKERRQLTKAQLNLKTVKAAKKAQHFPARKFFVLA</sequence>
<protein>
    <recommendedName>
        <fullName evidence="5">SWIRM domain-containing protein</fullName>
    </recommendedName>
</protein>
<dbReference type="Gene3D" id="1.10.10.10">
    <property type="entry name" value="Winged helix-like DNA-binding domain superfamily/Winged helix DNA-binding domain"/>
    <property type="match status" value="1"/>
</dbReference>
<dbReference type="VEuPathDB" id="AmoebaDB:KM1_262950"/>
<feature type="region of interest" description="Disordered" evidence="4">
    <location>
        <begin position="1"/>
        <end position="70"/>
    </location>
</feature>
<keyword evidence="3" id="KW-0687">Ribonucleoprotein</keyword>
<dbReference type="SUPFAM" id="SSF46689">
    <property type="entry name" value="Homeodomain-like"/>
    <property type="match status" value="1"/>
</dbReference>
<gene>
    <name evidence="6" type="ORF">CL6EHI_087430</name>
</gene>
<accession>A0A175JJD9</accession>
<dbReference type="Gene3D" id="6.10.250.3450">
    <property type="match status" value="1"/>
</dbReference>
<dbReference type="VEuPathDB" id="AmoebaDB:EHI5A_205980"/>
<dbReference type="VEuPathDB" id="AmoebaDB:EHI_087430"/>
<keyword evidence="2" id="KW-0689">Ribosomal protein</keyword>
<dbReference type="AlphaFoldDB" id="A0A175JJD9"/>
<evidence type="ECO:0000259" key="5">
    <source>
        <dbReference type="PROSITE" id="PS50934"/>
    </source>
</evidence>
<dbReference type="PROSITE" id="PS50934">
    <property type="entry name" value="SWIRM"/>
    <property type="match status" value="1"/>
</dbReference>
<dbReference type="InterPro" id="IPR036388">
    <property type="entry name" value="WH-like_DNA-bd_sf"/>
</dbReference>
<dbReference type="eggNOG" id="KOG1279">
    <property type="taxonomic scope" value="Eukaryota"/>
</dbReference>
<evidence type="ECO:0000313" key="6">
    <source>
        <dbReference type="EMBL" id="GAT93586.1"/>
    </source>
</evidence>
<name>A0A175JJD9_ENTHI</name>
<dbReference type="InterPro" id="IPR007526">
    <property type="entry name" value="SWIRM"/>
</dbReference>
<dbReference type="VEuPathDB" id="AmoebaDB:EHI_042720"/>
<evidence type="ECO:0000313" key="7">
    <source>
        <dbReference type="Proteomes" id="UP000078387"/>
    </source>
</evidence>
<feature type="domain" description="SWIRM" evidence="5">
    <location>
        <begin position="112"/>
        <end position="210"/>
    </location>
</feature>
<dbReference type="VEuPathDB" id="AmoebaDB:EHI8A_218050"/>
<evidence type="ECO:0000256" key="1">
    <source>
        <dbReference type="ARBA" id="ARBA00009254"/>
    </source>
</evidence>
<dbReference type="GO" id="GO:0005840">
    <property type="term" value="C:ribosome"/>
    <property type="evidence" value="ECO:0007669"/>
    <property type="project" value="UniProtKB-KW"/>
</dbReference>
<reference evidence="6 7" key="1">
    <citation type="submission" date="2016-05" db="EMBL/GenBank/DDBJ databases">
        <title>First whole genome sequencing of Entamoeba histolytica HM1:IMSS-clone-6.</title>
        <authorList>
            <person name="Mukherjee Avik.K."/>
            <person name="Izumyama S."/>
            <person name="Nakada-Tsukui K."/>
            <person name="Nozaki T."/>
        </authorList>
    </citation>
    <scope>NUCLEOTIDE SEQUENCE [LARGE SCALE GENOMIC DNA]</scope>
    <source>
        <strain evidence="6 7">HM1:IMSS clone 6</strain>
    </source>
</reference>
<dbReference type="GO" id="GO:1990904">
    <property type="term" value="C:ribonucleoprotein complex"/>
    <property type="evidence" value="ECO:0007669"/>
    <property type="project" value="UniProtKB-KW"/>
</dbReference>
<organism evidence="6 7">
    <name type="scientific">Entamoeba histolytica</name>
    <dbReference type="NCBI Taxonomy" id="5759"/>
    <lineage>
        <taxon>Eukaryota</taxon>
        <taxon>Amoebozoa</taxon>
        <taxon>Evosea</taxon>
        <taxon>Archamoebae</taxon>
        <taxon>Mastigamoebida</taxon>
        <taxon>Entamoebidae</taxon>
        <taxon>Entamoeba</taxon>
    </lineage>
</organism>
<evidence type="ECO:0000256" key="3">
    <source>
        <dbReference type="ARBA" id="ARBA00023274"/>
    </source>
</evidence>
<dbReference type="InterPro" id="IPR009057">
    <property type="entry name" value="Homeodomain-like_sf"/>
</dbReference>
<dbReference type="Pfam" id="PF04433">
    <property type="entry name" value="SWIRM"/>
    <property type="match status" value="1"/>
</dbReference>
<evidence type="ECO:0000256" key="2">
    <source>
        <dbReference type="ARBA" id="ARBA00022980"/>
    </source>
</evidence>
<feature type="compositionally biased region" description="Low complexity" evidence="4">
    <location>
        <begin position="42"/>
        <end position="52"/>
    </location>
</feature>
<comment type="similarity">
    <text evidence="1">Belongs to the universal ribosomal protein uL29 family.</text>
</comment>
<evidence type="ECO:0000256" key="4">
    <source>
        <dbReference type="SAM" id="MobiDB-lite"/>
    </source>
</evidence>